<keyword evidence="1" id="KW-1133">Transmembrane helix</keyword>
<keyword evidence="1" id="KW-0812">Transmembrane</keyword>
<reference evidence="2" key="1">
    <citation type="submission" date="2006-03" db="EMBL/GenBank/DDBJ databases">
        <authorList>
            <person name="Bowman J."/>
            <person name="Ferriera S."/>
            <person name="Johnson J."/>
            <person name="Kravitz S."/>
            <person name="Halpern A."/>
            <person name="Remington K."/>
            <person name="Beeson K."/>
            <person name="Tran B."/>
            <person name="Rogers Y.-H."/>
            <person name="Friedman R."/>
            <person name="Venter J.C."/>
        </authorList>
    </citation>
    <scope>NUCLEOTIDE SEQUENCE [LARGE SCALE GENOMIC DNA]</scope>
    <source>
        <strain evidence="2">ATCC 700755</strain>
    </source>
</reference>
<evidence type="ECO:0000313" key="3">
    <source>
        <dbReference type="Proteomes" id="UP000008514"/>
    </source>
</evidence>
<dbReference type="Proteomes" id="UP000008514">
    <property type="component" value="Chromosome"/>
</dbReference>
<gene>
    <name evidence="2" type="ordered locus">P700755_000870</name>
</gene>
<reference evidence="2" key="2">
    <citation type="submission" date="2012-09" db="EMBL/GenBank/DDBJ databases">
        <title>The complete sequence of Psychroflexus torquis an extreme psychrophile from sea-ice that is stimulated by light.</title>
        <authorList>
            <person name="Feng S."/>
            <person name="Powell S.M."/>
            <person name="Bowman J.P."/>
        </authorList>
    </citation>
    <scope>NUCLEOTIDE SEQUENCE [LARGE SCALE GENOMIC DNA]</scope>
    <source>
        <strain evidence="2">ATCC 700755</strain>
    </source>
</reference>
<proteinExistence type="predicted"/>
<feature type="transmembrane region" description="Helical" evidence="1">
    <location>
        <begin position="53"/>
        <end position="77"/>
    </location>
</feature>
<dbReference type="HOGENOM" id="CLU_2619464_0_0_10"/>
<evidence type="ECO:0000256" key="1">
    <source>
        <dbReference type="SAM" id="Phobius"/>
    </source>
</evidence>
<accession>K4IBM8</accession>
<dbReference type="KEGG" id="ptq:P700755_000870"/>
<sequence>MKKLTYGKINKFTVSSALLLDTFSYLTIARKKTLEVTKFLLKSFFGVDPRIRFITKSLTMLASLSFFGLYCFEFVLFV</sequence>
<dbReference type="AlphaFoldDB" id="K4IBM8"/>
<name>K4IBM8_PSYTT</name>
<dbReference type="EMBL" id="CP003879">
    <property type="protein sequence ID" value="AFU67849.1"/>
    <property type="molecule type" value="Genomic_DNA"/>
</dbReference>
<protein>
    <submittedName>
        <fullName evidence="2">Uncharacterized protein</fullName>
    </submittedName>
</protein>
<keyword evidence="3" id="KW-1185">Reference proteome</keyword>
<keyword evidence="1" id="KW-0472">Membrane</keyword>
<evidence type="ECO:0000313" key="2">
    <source>
        <dbReference type="EMBL" id="AFU67849.1"/>
    </source>
</evidence>
<organism evidence="2 3">
    <name type="scientific">Psychroflexus torquis (strain ATCC 700755 / CIP 106069 / ACAM 623)</name>
    <dbReference type="NCBI Taxonomy" id="313595"/>
    <lineage>
        <taxon>Bacteria</taxon>
        <taxon>Pseudomonadati</taxon>
        <taxon>Bacteroidota</taxon>
        <taxon>Flavobacteriia</taxon>
        <taxon>Flavobacteriales</taxon>
        <taxon>Flavobacteriaceae</taxon>
        <taxon>Psychroflexus</taxon>
    </lineage>
</organism>